<comment type="caution">
    <text evidence="6">The sequence shown here is derived from an EMBL/GenBank/DDBJ whole genome shotgun (WGS) entry which is preliminary data.</text>
</comment>
<dbReference type="GO" id="GO:0005634">
    <property type="term" value="C:nucleus"/>
    <property type="evidence" value="ECO:0007669"/>
    <property type="project" value="TreeGrafter"/>
</dbReference>
<sequence length="188" mass="21830">MAASDQFYQPGDVLYEGKPFMRVIKKDMWGKICSCCFSRHYESRLKFCKACGIMKYCGKDCQKTDWQYHKFECGVLRRCCDNSWPNFSQLLGNIILKINKRNWKTISEKVLNENVSFDDFQISKQVREENSPEHFSYSVFASNVKTLLIAYIGEENVPDEIQFSDLLGKVLSNHVLCRQDISASIYIG</sequence>
<gene>
    <name evidence="6" type="primary">X975_18662</name>
    <name evidence="6" type="ORF">NPIL_257401</name>
</gene>
<dbReference type="EMBL" id="BMAW01075671">
    <property type="protein sequence ID" value="GFT98019.1"/>
    <property type="molecule type" value="Genomic_DNA"/>
</dbReference>
<dbReference type="PANTHER" id="PTHR12197:SF251">
    <property type="entry name" value="EG:BACR7C10.4 PROTEIN"/>
    <property type="match status" value="1"/>
</dbReference>
<name>A0A8X6UBN6_NEPPI</name>
<dbReference type="SUPFAM" id="SSF144232">
    <property type="entry name" value="HIT/MYND zinc finger-like"/>
    <property type="match status" value="1"/>
</dbReference>
<dbReference type="Pfam" id="PF01753">
    <property type="entry name" value="zf-MYND"/>
    <property type="match status" value="1"/>
</dbReference>
<keyword evidence="2 4" id="KW-0863">Zinc-finger</keyword>
<accession>A0A8X6UBN6</accession>
<evidence type="ECO:0000313" key="6">
    <source>
        <dbReference type="EMBL" id="GFT98019.1"/>
    </source>
</evidence>
<dbReference type="GO" id="GO:0008270">
    <property type="term" value="F:zinc ion binding"/>
    <property type="evidence" value="ECO:0007669"/>
    <property type="project" value="UniProtKB-KW"/>
</dbReference>
<dbReference type="PANTHER" id="PTHR12197">
    <property type="entry name" value="HISTONE-LYSINE N-METHYLTRANSFERASE SMYD"/>
    <property type="match status" value="1"/>
</dbReference>
<dbReference type="PROSITE" id="PS50865">
    <property type="entry name" value="ZF_MYND_2"/>
    <property type="match status" value="1"/>
</dbReference>
<dbReference type="Gene3D" id="2.170.270.10">
    <property type="entry name" value="SET domain"/>
    <property type="match status" value="1"/>
</dbReference>
<keyword evidence="7" id="KW-1185">Reference proteome</keyword>
<evidence type="ECO:0000256" key="1">
    <source>
        <dbReference type="ARBA" id="ARBA00022723"/>
    </source>
</evidence>
<evidence type="ECO:0000259" key="5">
    <source>
        <dbReference type="PROSITE" id="PS50865"/>
    </source>
</evidence>
<dbReference type="Gene3D" id="1.10.220.160">
    <property type="match status" value="1"/>
</dbReference>
<dbReference type="OrthoDB" id="6436370at2759"/>
<evidence type="ECO:0000256" key="2">
    <source>
        <dbReference type="ARBA" id="ARBA00022771"/>
    </source>
</evidence>
<dbReference type="Gene3D" id="6.10.140.2220">
    <property type="match status" value="1"/>
</dbReference>
<dbReference type="InterPro" id="IPR050869">
    <property type="entry name" value="H3K4_H4K5_MeTrfase"/>
</dbReference>
<organism evidence="6 7">
    <name type="scientific">Nephila pilipes</name>
    <name type="common">Giant wood spider</name>
    <name type="synonym">Nephila maculata</name>
    <dbReference type="NCBI Taxonomy" id="299642"/>
    <lineage>
        <taxon>Eukaryota</taxon>
        <taxon>Metazoa</taxon>
        <taxon>Ecdysozoa</taxon>
        <taxon>Arthropoda</taxon>
        <taxon>Chelicerata</taxon>
        <taxon>Arachnida</taxon>
        <taxon>Araneae</taxon>
        <taxon>Araneomorphae</taxon>
        <taxon>Entelegynae</taxon>
        <taxon>Araneoidea</taxon>
        <taxon>Nephilidae</taxon>
        <taxon>Nephila</taxon>
    </lineage>
</organism>
<dbReference type="Proteomes" id="UP000887013">
    <property type="component" value="Unassembled WGS sequence"/>
</dbReference>
<dbReference type="InterPro" id="IPR046341">
    <property type="entry name" value="SET_dom_sf"/>
</dbReference>
<dbReference type="PROSITE" id="PS01360">
    <property type="entry name" value="ZF_MYND_1"/>
    <property type="match status" value="1"/>
</dbReference>
<keyword evidence="3" id="KW-0862">Zinc</keyword>
<evidence type="ECO:0000256" key="3">
    <source>
        <dbReference type="ARBA" id="ARBA00022833"/>
    </source>
</evidence>
<proteinExistence type="predicted"/>
<dbReference type="AlphaFoldDB" id="A0A8X6UBN6"/>
<evidence type="ECO:0000313" key="7">
    <source>
        <dbReference type="Proteomes" id="UP000887013"/>
    </source>
</evidence>
<feature type="domain" description="MYND-type" evidence="5">
    <location>
        <begin position="33"/>
        <end position="73"/>
    </location>
</feature>
<protein>
    <submittedName>
        <fullName evidence="6">SET and MYND domain-containing protein 3</fullName>
    </submittedName>
</protein>
<keyword evidence="1" id="KW-0479">Metal-binding</keyword>
<evidence type="ECO:0000256" key="4">
    <source>
        <dbReference type="PROSITE-ProRule" id="PRU00134"/>
    </source>
</evidence>
<dbReference type="InterPro" id="IPR002893">
    <property type="entry name" value="Znf_MYND"/>
</dbReference>
<reference evidence="6" key="1">
    <citation type="submission" date="2020-08" db="EMBL/GenBank/DDBJ databases">
        <title>Multicomponent nature underlies the extraordinary mechanical properties of spider dragline silk.</title>
        <authorList>
            <person name="Kono N."/>
            <person name="Nakamura H."/>
            <person name="Mori M."/>
            <person name="Yoshida Y."/>
            <person name="Ohtoshi R."/>
            <person name="Malay A.D."/>
            <person name="Moran D.A.P."/>
            <person name="Tomita M."/>
            <person name="Numata K."/>
            <person name="Arakawa K."/>
        </authorList>
    </citation>
    <scope>NUCLEOTIDE SEQUENCE</scope>
</reference>